<dbReference type="Gene3D" id="3.80.10.10">
    <property type="entry name" value="Ribonuclease Inhibitor"/>
    <property type="match status" value="1"/>
</dbReference>
<keyword evidence="2" id="KW-1185">Reference proteome</keyword>
<gene>
    <name evidence="1" type="ORF">C1645_882336</name>
</gene>
<evidence type="ECO:0000313" key="2">
    <source>
        <dbReference type="Proteomes" id="UP000265703"/>
    </source>
</evidence>
<dbReference type="InterPro" id="IPR032675">
    <property type="entry name" value="LRR_dom_sf"/>
</dbReference>
<evidence type="ECO:0000313" key="1">
    <source>
        <dbReference type="EMBL" id="RIA80138.1"/>
    </source>
</evidence>
<dbReference type="SUPFAM" id="SSF52047">
    <property type="entry name" value="RNI-like"/>
    <property type="match status" value="1"/>
</dbReference>
<comment type="caution">
    <text evidence="1">The sequence shown here is derived from an EMBL/GenBank/DDBJ whole genome shotgun (WGS) entry which is preliminary data.</text>
</comment>
<reference evidence="1 2" key="1">
    <citation type="submission" date="2018-06" db="EMBL/GenBank/DDBJ databases">
        <title>Comparative genomics reveals the genomic features of Rhizophagus irregularis, R. cerebriforme, R. diaphanum and Gigaspora rosea, and their symbiotic lifestyle signature.</title>
        <authorList>
            <person name="Morin E."/>
            <person name="San Clemente H."/>
            <person name="Chen E.C.H."/>
            <person name="De La Providencia I."/>
            <person name="Hainaut M."/>
            <person name="Kuo A."/>
            <person name="Kohler A."/>
            <person name="Murat C."/>
            <person name="Tang N."/>
            <person name="Roy S."/>
            <person name="Loubradou J."/>
            <person name="Henrissat B."/>
            <person name="Grigoriev I.V."/>
            <person name="Corradi N."/>
            <person name="Roux C."/>
            <person name="Martin F.M."/>
        </authorList>
    </citation>
    <scope>NUCLEOTIDE SEQUENCE [LARGE SCALE GENOMIC DNA]</scope>
    <source>
        <strain evidence="1 2">DAOM 227022</strain>
    </source>
</reference>
<dbReference type="EMBL" id="QKYT01001038">
    <property type="protein sequence ID" value="RIA80138.1"/>
    <property type="molecule type" value="Genomic_DNA"/>
</dbReference>
<name>A0A397S2D6_9GLOM</name>
<accession>A0A397S2D6</accession>
<evidence type="ECO:0008006" key="3">
    <source>
        <dbReference type="Google" id="ProtNLM"/>
    </source>
</evidence>
<organism evidence="1 2">
    <name type="scientific">Glomus cerebriforme</name>
    <dbReference type="NCBI Taxonomy" id="658196"/>
    <lineage>
        <taxon>Eukaryota</taxon>
        <taxon>Fungi</taxon>
        <taxon>Fungi incertae sedis</taxon>
        <taxon>Mucoromycota</taxon>
        <taxon>Glomeromycotina</taxon>
        <taxon>Glomeromycetes</taxon>
        <taxon>Glomerales</taxon>
        <taxon>Glomeraceae</taxon>
        <taxon>Glomus</taxon>
    </lineage>
</organism>
<dbReference type="AlphaFoldDB" id="A0A397S2D6"/>
<protein>
    <recommendedName>
        <fullName evidence="3">F-box domain-containing protein</fullName>
    </recommendedName>
</protein>
<sequence length="490" mass="58160">MLQLNKDVLFLLFEELQDDSKSLFSCLLVNRLWCETVIPILWRNPWCYGINYKNKSYLFAIIAFYLPISIKEFLLSQGINFPPISSLLFNYLSFCKSINVNIINSIIPIGSPLEYNQFLLQQEFYNILITKCSELKYLDVKSINHQIFYFPEAKACLKTLYELKCDTSIDSVFFYGLARLCQNIQKLVIINNTTNINHGIAKLIEVQENLKNFEWKDDFDEDYFIEDPYREVLLALSKKADIINYLKIYIRSVDGYEHTLLQEILPKLYKLKTLILNNVTYFNKNQFKMLVYHDIEILHIDYITINMASYIIENSGGHLKEIILFENCEYYDDFGDNFNEVSLKFIQKISEYCPSIEYLTLAFSPTDEHFTEFEKLLKVCQKLKSLLLFIFNVDERETTEKITENGAELLKALIRSVPTNLREIRFFENFKFSLNALEEFLKQWRDRPAFTVFTTDLIYNEEYYKRLINKFKNDGVIKDFRVVSRSEIYY</sequence>
<dbReference type="Proteomes" id="UP000265703">
    <property type="component" value="Unassembled WGS sequence"/>
</dbReference>
<proteinExistence type="predicted"/>